<reference evidence="2" key="3">
    <citation type="submission" date="2020-05" db="EMBL/GenBank/DDBJ databases">
        <title>Electrophorus electricus (electric eel) genome, fEleEle1, primary haplotype.</title>
        <authorList>
            <person name="Myers G."/>
            <person name="Meyer A."/>
            <person name="Fedrigo O."/>
            <person name="Formenti G."/>
            <person name="Rhie A."/>
            <person name="Tracey A."/>
            <person name="Sims Y."/>
            <person name="Jarvis E.D."/>
        </authorList>
    </citation>
    <scope>NUCLEOTIDE SEQUENCE [LARGE SCALE GENOMIC DNA]</scope>
</reference>
<reference evidence="3" key="1">
    <citation type="journal article" date="2014" name="Science">
        <title>Nonhuman genetics. Genomic basis for the convergent evolution of electric organs.</title>
        <authorList>
            <person name="Gallant J.R."/>
            <person name="Traeger L.L."/>
            <person name="Volkening J.D."/>
            <person name="Moffett H."/>
            <person name="Chen P.H."/>
            <person name="Novina C.D."/>
            <person name="Phillips G.N.Jr."/>
            <person name="Anand R."/>
            <person name="Wells G.B."/>
            <person name="Pinch M."/>
            <person name="Guth R."/>
            <person name="Unguez G.A."/>
            <person name="Albert J.S."/>
            <person name="Zakon H.H."/>
            <person name="Samanta M.P."/>
            <person name="Sussman M.R."/>
        </authorList>
    </citation>
    <scope>NUCLEOTIDE SEQUENCE [LARGE SCALE GENOMIC DNA]</scope>
</reference>
<proteinExistence type="predicted"/>
<evidence type="ECO:0000313" key="3">
    <source>
        <dbReference type="Proteomes" id="UP000314983"/>
    </source>
</evidence>
<dbReference type="SUPFAM" id="SSF81321">
    <property type="entry name" value="Family A G protein-coupled receptor-like"/>
    <property type="match status" value="1"/>
</dbReference>
<keyword evidence="1" id="KW-0812">Transmembrane</keyword>
<evidence type="ECO:0000256" key="1">
    <source>
        <dbReference type="SAM" id="Phobius"/>
    </source>
</evidence>
<dbReference type="GO" id="GO:0008528">
    <property type="term" value="F:G protein-coupled peptide receptor activity"/>
    <property type="evidence" value="ECO:0007669"/>
    <property type="project" value="TreeGrafter"/>
</dbReference>
<dbReference type="Proteomes" id="UP000314983">
    <property type="component" value="Chromosome 15"/>
</dbReference>
<reference evidence="3" key="2">
    <citation type="journal article" date="2017" name="Sci. Adv.">
        <title>A tail of two voltages: Proteomic comparison of the three electric organs of the electric eel.</title>
        <authorList>
            <person name="Traeger L.L."/>
            <person name="Sabat G."/>
            <person name="Barrett-Wilt G.A."/>
            <person name="Wells G.B."/>
            <person name="Sussman M.R."/>
        </authorList>
    </citation>
    <scope>NUCLEOTIDE SEQUENCE [LARGE SCALE GENOMIC DNA]</scope>
</reference>
<reference evidence="2" key="5">
    <citation type="submission" date="2025-09" db="UniProtKB">
        <authorList>
            <consortium name="Ensembl"/>
        </authorList>
    </citation>
    <scope>IDENTIFICATION</scope>
</reference>
<dbReference type="PANTHER" id="PTHR24372:SF72">
    <property type="entry name" value="RELAXIN RECEPTOR 2"/>
    <property type="match status" value="1"/>
</dbReference>
<sequence>MSGSANPDGISSFEDLLANKVLRVSMWVMAFITCFGNIFVTGMRMLIHAENTLHAICIKALCCVDCLMGVYLFFVGVFDVKSRGEYNKNVHLWMECLQCRTMGFLATLSTEVSIMLLTYLMLERLLGPDLATLASIWLLGLSITAVPLLSDELFGIYYGHNGVCFPLHSDRIEKHPTKGYSMGIFLG</sequence>
<dbReference type="GO" id="GO:0007189">
    <property type="term" value="P:adenylate cyclase-activating G protein-coupled receptor signaling pathway"/>
    <property type="evidence" value="ECO:0007669"/>
    <property type="project" value="TreeGrafter"/>
</dbReference>
<dbReference type="GeneTree" id="ENSGT00940000158948"/>
<organism evidence="2 3">
    <name type="scientific">Electrophorus electricus</name>
    <name type="common">Electric eel</name>
    <name type="synonym">Gymnotus electricus</name>
    <dbReference type="NCBI Taxonomy" id="8005"/>
    <lineage>
        <taxon>Eukaryota</taxon>
        <taxon>Metazoa</taxon>
        <taxon>Chordata</taxon>
        <taxon>Craniata</taxon>
        <taxon>Vertebrata</taxon>
        <taxon>Euteleostomi</taxon>
        <taxon>Actinopterygii</taxon>
        <taxon>Neopterygii</taxon>
        <taxon>Teleostei</taxon>
        <taxon>Ostariophysi</taxon>
        <taxon>Gymnotiformes</taxon>
        <taxon>Gymnotoidei</taxon>
        <taxon>Gymnotidae</taxon>
        <taxon>Electrophorus</taxon>
    </lineage>
</organism>
<protein>
    <recommendedName>
        <fullName evidence="4">G-protein coupled receptors family 1 profile domain-containing protein</fullName>
    </recommendedName>
</protein>
<dbReference type="Ensembl" id="ENSEEET00000045596.2">
    <property type="protein sequence ID" value="ENSEEEP00000045092.2"/>
    <property type="gene ID" value="ENSEEEG00000021290.2"/>
</dbReference>
<dbReference type="Gene3D" id="1.20.1070.10">
    <property type="entry name" value="Rhodopsin 7-helix transmembrane proteins"/>
    <property type="match status" value="1"/>
</dbReference>
<name>A0A4W4H963_ELEEL</name>
<feature type="transmembrane region" description="Helical" evidence="1">
    <location>
        <begin position="26"/>
        <end position="47"/>
    </location>
</feature>
<dbReference type="GO" id="GO:0009755">
    <property type="term" value="P:hormone-mediated signaling pathway"/>
    <property type="evidence" value="ECO:0007669"/>
    <property type="project" value="TreeGrafter"/>
</dbReference>
<dbReference type="AlphaFoldDB" id="A0A4W4H963"/>
<feature type="transmembrane region" description="Helical" evidence="1">
    <location>
        <begin position="101"/>
        <end position="122"/>
    </location>
</feature>
<accession>A0A4W4H963</accession>
<dbReference type="OMA" id="CGQYNRN"/>
<feature type="transmembrane region" description="Helical" evidence="1">
    <location>
        <begin position="53"/>
        <end position="80"/>
    </location>
</feature>
<reference evidence="2" key="4">
    <citation type="submission" date="2025-08" db="UniProtKB">
        <authorList>
            <consortium name="Ensembl"/>
        </authorList>
    </citation>
    <scope>IDENTIFICATION</scope>
</reference>
<evidence type="ECO:0000313" key="2">
    <source>
        <dbReference type="Ensembl" id="ENSEEEP00000045092.2"/>
    </source>
</evidence>
<dbReference type="GO" id="GO:0005886">
    <property type="term" value="C:plasma membrane"/>
    <property type="evidence" value="ECO:0007669"/>
    <property type="project" value="TreeGrafter"/>
</dbReference>
<keyword evidence="1" id="KW-0472">Membrane</keyword>
<keyword evidence="1" id="KW-1133">Transmembrane helix</keyword>
<dbReference type="PANTHER" id="PTHR24372">
    <property type="entry name" value="GLYCOPROTEIN HORMONE RECEPTOR"/>
    <property type="match status" value="1"/>
</dbReference>
<dbReference type="STRING" id="8005.ENSEEEP00000045092"/>
<feature type="transmembrane region" description="Helical" evidence="1">
    <location>
        <begin position="134"/>
        <end position="150"/>
    </location>
</feature>
<keyword evidence="3" id="KW-1185">Reference proteome</keyword>
<evidence type="ECO:0008006" key="4">
    <source>
        <dbReference type="Google" id="ProtNLM"/>
    </source>
</evidence>